<organism evidence="1 2">
    <name type="scientific">Clostridium fessum</name>
    <dbReference type="NCBI Taxonomy" id="2126740"/>
    <lineage>
        <taxon>Bacteria</taxon>
        <taxon>Bacillati</taxon>
        <taxon>Bacillota</taxon>
        <taxon>Clostridia</taxon>
        <taxon>Eubacteriales</taxon>
        <taxon>Clostridiaceae</taxon>
        <taxon>Clostridium</taxon>
    </lineage>
</organism>
<accession>A0A2T3FTJ7</accession>
<gene>
    <name evidence="1" type="ORF">C7U56_01095</name>
</gene>
<dbReference type="InterPro" id="IPR053842">
    <property type="entry name" value="NikA-like"/>
</dbReference>
<keyword evidence="2" id="KW-1185">Reference proteome</keyword>
<dbReference type="Pfam" id="PF21983">
    <property type="entry name" value="NikA-like"/>
    <property type="match status" value="1"/>
</dbReference>
<protein>
    <submittedName>
        <fullName evidence="1">Plasmid mobilization relaxosome protein MobC</fullName>
    </submittedName>
</protein>
<comment type="caution">
    <text evidence="1">The sequence shown here is derived from an EMBL/GenBank/DDBJ whole genome shotgun (WGS) entry which is preliminary data.</text>
</comment>
<reference evidence="1 2" key="1">
    <citation type="submission" date="2018-03" db="EMBL/GenBank/DDBJ databases">
        <title>Lachnoclostridium SNUG30386 gen.nov., sp.nov., isolated from human faeces.</title>
        <authorList>
            <person name="Seo B."/>
            <person name="Jeon K."/>
            <person name="Ko G."/>
        </authorList>
    </citation>
    <scope>NUCLEOTIDE SEQUENCE [LARGE SCALE GENOMIC DNA]</scope>
    <source>
        <strain evidence="1 2">SNUG30386</strain>
    </source>
</reference>
<dbReference type="Proteomes" id="UP000241048">
    <property type="component" value="Unassembled WGS sequence"/>
</dbReference>
<evidence type="ECO:0000313" key="1">
    <source>
        <dbReference type="EMBL" id="PST38584.1"/>
    </source>
</evidence>
<dbReference type="EMBL" id="PYLO01000001">
    <property type="protein sequence ID" value="PST38584.1"/>
    <property type="molecule type" value="Genomic_DNA"/>
</dbReference>
<evidence type="ECO:0000313" key="2">
    <source>
        <dbReference type="Proteomes" id="UP000241048"/>
    </source>
</evidence>
<dbReference type="AlphaFoldDB" id="A0A2T3FTJ7"/>
<sequence>MNGGEKVANRKRKFVLRVPVTPEERALIQQKMAQLGTKNFSAYARKMLIDGYIVHIDTGPVRAQTAELQKIGVNINQIARRINSTGTVYAQDLEDIKGALAQIWQLQRSILSSQR</sequence>
<name>A0A2T3FTJ7_9CLOT</name>
<proteinExistence type="predicted"/>